<dbReference type="AlphaFoldDB" id="A0A2V1MYZ4"/>
<protein>
    <submittedName>
        <fullName evidence="2">Uncharacterized protein</fullName>
    </submittedName>
</protein>
<feature type="compositionally biased region" description="Basic and acidic residues" evidence="1">
    <location>
        <begin position="41"/>
        <end position="59"/>
    </location>
</feature>
<feature type="region of interest" description="Disordered" evidence="1">
    <location>
        <begin position="31"/>
        <end position="65"/>
    </location>
</feature>
<evidence type="ECO:0000313" key="2">
    <source>
        <dbReference type="EMBL" id="PWG00234.1"/>
    </source>
</evidence>
<name>A0A2V1MYZ4_9LACO</name>
<evidence type="ECO:0000256" key="1">
    <source>
        <dbReference type="SAM" id="MobiDB-lite"/>
    </source>
</evidence>
<comment type="caution">
    <text evidence="2">The sequence shown here is derived from an EMBL/GenBank/DDBJ whole genome shotgun (WGS) entry which is preliminary data.</text>
</comment>
<dbReference type="EMBL" id="QCXQ01000002">
    <property type="protein sequence ID" value="PWG00234.1"/>
    <property type="molecule type" value="Genomic_DNA"/>
</dbReference>
<dbReference type="Proteomes" id="UP000245080">
    <property type="component" value="Unassembled WGS sequence"/>
</dbReference>
<keyword evidence="3" id="KW-1185">Reference proteome</keyword>
<sequence>MVKTNQGGIGMDFDRLRTDANAAADKAKEAADNAKVQVNGAKDKAEEAVENERAKHQTADLKNQN</sequence>
<reference evidence="2 3" key="1">
    <citation type="journal article" date="2018" name="Int. J. Syst. Evol. Microbiol.">
        <title>Lactobacillus bambusae sp. nov., isolated from a traditional fermented Ma-bamboo shoots of Taiwan.</title>
        <authorList>
            <person name="Wang L.-T."/>
        </authorList>
    </citation>
    <scope>NUCLEOTIDE SEQUENCE [LARGE SCALE GENOMIC DNA]</scope>
    <source>
        <strain evidence="2 3">BS-W1</strain>
    </source>
</reference>
<proteinExistence type="predicted"/>
<gene>
    <name evidence="2" type="ORF">DCM90_04680</name>
</gene>
<organism evidence="2 3">
    <name type="scientific">Levilactobacillus bambusae</name>
    <dbReference type="NCBI Taxonomy" id="2024736"/>
    <lineage>
        <taxon>Bacteria</taxon>
        <taxon>Bacillati</taxon>
        <taxon>Bacillota</taxon>
        <taxon>Bacilli</taxon>
        <taxon>Lactobacillales</taxon>
        <taxon>Lactobacillaceae</taxon>
        <taxon>Levilactobacillus</taxon>
    </lineage>
</organism>
<evidence type="ECO:0000313" key="3">
    <source>
        <dbReference type="Proteomes" id="UP000245080"/>
    </source>
</evidence>
<accession>A0A2V1MYZ4</accession>